<sequence length="318" mass="36608">MNSLITQSDFDYSLVDIETASKLKALSNQLDGIYQNYSIAVGEVLYQAQQELSNYGDGTFGKWIESKGLSRTNTFNYIKSYEFVQNLNKQEKEIFVSKPKSLQFEMSKPSANPELNQKVFDGDITTHKQYKELERQLKLAEADKERLKQQNERLAEQALSAKIVEKEVIKEVVPDDYESTKSLNSDLLKKNKQLSKTLEETEWELDSKKLELATIKLESQRAIEVTDQIRHLEGKKEKLENLVTSISELSSIISDVQNFFDTKMAPLRFKPIINNVNAHYSVTEVTKMVNTVQSWCDEMYKIIPSGNRKIIEEVIINE</sequence>
<protein>
    <recommendedName>
        <fullName evidence="4">DUF3102 domain-containing protein</fullName>
    </recommendedName>
</protein>
<proteinExistence type="predicted"/>
<evidence type="ECO:0008006" key="4">
    <source>
        <dbReference type="Google" id="ProtNLM"/>
    </source>
</evidence>
<evidence type="ECO:0000256" key="1">
    <source>
        <dbReference type="SAM" id="Coils"/>
    </source>
</evidence>
<gene>
    <name evidence="2" type="ORF">NCTC8185_00294</name>
</gene>
<dbReference type="RefSeq" id="WP_154700377.1">
    <property type="nucleotide sequence ID" value="NZ_UHEQ01000004.1"/>
</dbReference>
<accession>A0A8B4RAV9</accession>
<dbReference type="AlphaFoldDB" id="A0A8B4RAV9"/>
<organism evidence="2 3">
    <name type="scientific">Streptococcus agalactiae</name>
    <dbReference type="NCBI Taxonomy" id="1311"/>
    <lineage>
        <taxon>Bacteria</taxon>
        <taxon>Bacillati</taxon>
        <taxon>Bacillota</taxon>
        <taxon>Bacilli</taxon>
        <taxon>Lactobacillales</taxon>
        <taxon>Streptococcaceae</taxon>
        <taxon>Streptococcus</taxon>
    </lineage>
</organism>
<dbReference type="Proteomes" id="UP000254076">
    <property type="component" value="Unassembled WGS sequence"/>
</dbReference>
<comment type="caution">
    <text evidence="2">The sequence shown here is derived from an EMBL/GenBank/DDBJ whole genome shotgun (WGS) entry which is preliminary data.</text>
</comment>
<reference evidence="2 3" key="1">
    <citation type="submission" date="2018-06" db="EMBL/GenBank/DDBJ databases">
        <authorList>
            <consortium name="Pathogen Informatics"/>
            <person name="Doyle S."/>
        </authorList>
    </citation>
    <scope>NUCLEOTIDE SEQUENCE [LARGE SCALE GENOMIC DNA]</scope>
    <source>
        <strain evidence="2 3">NCTC8185</strain>
    </source>
</reference>
<keyword evidence="1" id="KW-0175">Coiled coil</keyword>
<dbReference type="EMBL" id="UHEQ01000004">
    <property type="protein sequence ID" value="SUN13143.1"/>
    <property type="molecule type" value="Genomic_DNA"/>
</dbReference>
<evidence type="ECO:0000313" key="2">
    <source>
        <dbReference type="EMBL" id="SUN13143.1"/>
    </source>
</evidence>
<evidence type="ECO:0000313" key="3">
    <source>
        <dbReference type="Proteomes" id="UP000254076"/>
    </source>
</evidence>
<name>A0A8B4RAV9_STRAG</name>
<feature type="coiled-coil region" evidence="1">
    <location>
        <begin position="130"/>
        <end position="249"/>
    </location>
</feature>